<dbReference type="EMBL" id="PFDX01000018">
    <property type="protein sequence ID" value="PJE57491.1"/>
    <property type="molecule type" value="Genomic_DNA"/>
</dbReference>
<dbReference type="Pfam" id="PF04350">
    <property type="entry name" value="PilO"/>
    <property type="match status" value="1"/>
</dbReference>
<evidence type="ECO:0000313" key="1">
    <source>
        <dbReference type="EMBL" id="PJE57491.1"/>
    </source>
</evidence>
<evidence type="ECO:0000313" key="2">
    <source>
        <dbReference type="Proteomes" id="UP000231648"/>
    </source>
</evidence>
<accession>A0A2M8KC34</accession>
<protein>
    <recommendedName>
        <fullName evidence="3">Type 4a pilus biogenesis protein PilO</fullName>
    </recommendedName>
</protein>
<dbReference type="Proteomes" id="UP000231648">
    <property type="component" value="Unassembled WGS sequence"/>
</dbReference>
<sequence>MIKNAIIIILVLVFVAIVVFLDVPGVQNVLTSRKDIEIQKQRFLDTQELEGKIEKLVSSYEGNKDVVEKTTYILPDNEDLPNLIVQLEALAFEQGLLLEKIEFAAVNQDAVGGGEEGSTASTQNYQTITITLKLMGSYPALKNFLKETEENMRLMDVSSINFSTSSGETPEIFEFDLRLNTYYQ</sequence>
<dbReference type="AlphaFoldDB" id="A0A2M8KC34"/>
<comment type="caution">
    <text evidence="1">The sequence shown here is derived from an EMBL/GenBank/DDBJ whole genome shotgun (WGS) entry which is preliminary data.</text>
</comment>
<proteinExistence type="predicted"/>
<organism evidence="1 2">
    <name type="scientific">Candidatus Portnoybacteria bacterium CG10_big_fil_rev_8_21_14_0_10_38_18</name>
    <dbReference type="NCBI Taxonomy" id="1974813"/>
    <lineage>
        <taxon>Bacteria</taxon>
        <taxon>Candidatus Portnoyibacteriota</taxon>
    </lineage>
</organism>
<dbReference type="GO" id="GO:0043107">
    <property type="term" value="P:type IV pilus-dependent motility"/>
    <property type="evidence" value="ECO:0007669"/>
    <property type="project" value="InterPro"/>
</dbReference>
<dbReference type="GO" id="GO:0043683">
    <property type="term" value="P:type IV pilus assembly"/>
    <property type="evidence" value="ECO:0007669"/>
    <property type="project" value="InterPro"/>
</dbReference>
<evidence type="ECO:0008006" key="3">
    <source>
        <dbReference type="Google" id="ProtNLM"/>
    </source>
</evidence>
<name>A0A2M8KC34_9BACT</name>
<gene>
    <name evidence="1" type="ORF">COU82_01680</name>
</gene>
<reference evidence="2" key="1">
    <citation type="submission" date="2017-09" db="EMBL/GenBank/DDBJ databases">
        <title>Depth-based differentiation of microbial function through sediment-hosted aquifers and enrichment of novel symbionts in the deep terrestrial subsurface.</title>
        <authorList>
            <person name="Probst A.J."/>
            <person name="Ladd B."/>
            <person name="Jarett J.K."/>
            <person name="Geller-Mcgrath D.E."/>
            <person name="Sieber C.M.K."/>
            <person name="Emerson J.B."/>
            <person name="Anantharaman K."/>
            <person name="Thomas B.C."/>
            <person name="Malmstrom R."/>
            <person name="Stieglmeier M."/>
            <person name="Klingl A."/>
            <person name="Woyke T."/>
            <person name="Ryan C.M."/>
            <person name="Banfield J.F."/>
        </authorList>
    </citation>
    <scope>NUCLEOTIDE SEQUENCE [LARGE SCALE GENOMIC DNA]</scope>
</reference>
<dbReference type="InterPro" id="IPR007445">
    <property type="entry name" value="PilO"/>
</dbReference>
<dbReference type="Gene3D" id="3.30.70.60">
    <property type="match status" value="1"/>
</dbReference>
<dbReference type="InterPro" id="IPR014717">
    <property type="entry name" value="Transl_elong_EF1B/ribsomal_bS6"/>
</dbReference>